<evidence type="ECO:0000256" key="2">
    <source>
        <dbReference type="SAM" id="SignalP"/>
    </source>
</evidence>
<evidence type="ECO:0000313" key="5">
    <source>
        <dbReference type="Proteomes" id="UP000041254"/>
    </source>
</evidence>
<protein>
    <recommendedName>
        <fullName evidence="3">Rubredoxin-like domain-containing protein</fullName>
    </recommendedName>
</protein>
<keyword evidence="1" id="KW-1133">Transmembrane helix</keyword>
<dbReference type="PANTHER" id="PTHR48136:SF1">
    <property type="entry name" value="RUBREDOXIN-LIKE SUPERFAMILY PROTEIN"/>
    <property type="match status" value="1"/>
</dbReference>
<keyword evidence="5" id="KW-1185">Reference proteome</keyword>
<evidence type="ECO:0000256" key="1">
    <source>
        <dbReference type="SAM" id="Phobius"/>
    </source>
</evidence>
<dbReference type="SUPFAM" id="SSF57802">
    <property type="entry name" value="Rubredoxin-like"/>
    <property type="match status" value="1"/>
</dbReference>
<evidence type="ECO:0000259" key="3">
    <source>
        <dbReference type="PROSITE" id="PS50903"/>
    </source>
</evidence>
<gene>
    <name evidence="4" type="ORF">Vbra_730</name>
</gene>
<dbReference type="GO" id="GO:0005506">
    <property type="term" value="F:iron ion binding"/>
    <property type="evidence" value="ECO:0007669"/>
    <property type="project" value="InterPro"/>
</dbReference>
<dbReference type="PANTHER" id="PTHR48136">
    <property type="entry name" value="RUBREDOXIN-LIKE SUPERFAMILY PROTEIN"/>
    <property type="match status" value="1"/>
</dbReference>
<keyword evidence="1" id="KW-0812">Transmembrane</keyword>
<sequence>MKSWSLVIAPCLLLCASIAHAFTFSNPAASAGASSRLLPRNIIARRAPATALAAETTLTPPEGYWQGEWVCADCGYIYDPSLFGNKWFEDQGPGFKCPQCQAPRRRFAKKVGSVVGQKIGGGDAPIVIFSFLGLALVVAAAVWATYDFPGLNL</sequence>
<proteinExistence type="predicted"/>
<organism evidence="4 5">
    <name type="scientific">Vitrella brassicaformis (strain CCMP3155)</name>
    <dbReference type="NCBI Taxonomy" id="1169540"/>
    <lineage>
        <taxon>Eukaryota</taxon>
        <taxon>Sar</taxon>
        <taxon>Alveolata</taxon>
        <taxon>Colpodellida</taxon>
        <taxon>Vitrellaceae</taxon>
        <taxon>Vitrella</taxon>
    </lineage>
</organism>
<reference evidence="4 5" key="1">
    <citation type="submission" date="2014-11" db="EMBL/GenBank/DDBJ databases">
        <authorList>
            <person name="Zhu J."/>
            <person name="Qi W."/>
            <person name="Song R."/>
        </authorList>
    </citation>
    <scope>NUCLEOTIDE SEQUENCE [LARGE SCALE GENOMIC DNA]</scope>
</reference>
<dbReference type="InterPro" id="IPR024934">
    <property type="entry name" value="Rubredoxin-like_dom"/>
</dbReference>
<dbReference type="Proteomes" id="UP000041254">
    <property type="component" value="Unassembled WGS sequence"/>
</dbReference>
<dbReference type="VEuPathDB" id="CryptoDB:Vbra_730"/>
<dbReference type="AlphaFoldDB" id="A0A0G4FQS2"/>
<dbReference type="Gene3D" id="2.20.28.10">
    <property type="match status" value="1"/>
</dbReference>
<feature type="domain" description="Rubredoxin-like" evidence="3">
    <location>
        <begin position="66"/>
        <end position="110"/>
    </location>
</feature>
<feature type="chain" id="PRO_5005188941" description="Rubredoxin-like domain-containing protein" evidence="2">
    <location>
        <begin position="22"/>
        <end position="153"/>
    </location>
</feature>
<dbReference type="OrthoDB" id="408899at2759"/>
<dbReference type="PROSITE" id="PS50903">
    <property type="entry name" value="RUBREDOXIN_LIKE"/>
    <property type="match status" value="1"/>
</dbReference>
<feature type="transmembrane region" description="Helical" evidence="1">
    <location>
        <begin position="126"/>
        <end position="146"/>
    </location>
</feature>
<feature type="signal peptide" evidence="2">
    <location>
        <begin position="1"/>
        <end position="21"/>
    </location>
</feature>
<keyword evidence="1" id="KW-0472">Membrane</keyword>
<keyword evidence="2" id="KW-0732">Signal</keyword>
<name>A0A0G4FQS2_VITBC</name>
<dbReference type="InParanoid" id="A0A0G4FQS2"/>
<evidence type="ECO:0000313" key="4">
    <source>
        <dbReference type="EMBL" id="CEM16421.1"/>
    </source>
</evidence>
<dbReference type="EMBL" id="CDMY01000477">
    <property type="protein sequence ID" value="CEM16421.1"/>
    <property type="molecule type" value="Genomic_DNA"/>
</dbReference>
<dbReference type="OMA" id="AGKEEIW"/>
<accession>A0A0G4FQS2</accession>